<proteinExistence type="predicted"/>
<dbReference type="PROSITE" id="PS50003">
    <property type="entry name" value="PH_DOMAIN"/>
    <property type="match status" value="1"/>
</dbReference>
<evidence type="ECO:0000256" key="3">
    <source>
        <dbReference type="ARBA" id="ARBA00022833"/>
    </source>
</evidence>
<dbReference type="Pfam" id="PF00169">
    <property type="entry name" value="PH"/>
    <property type="match status" value="1"/>
</dbReference>
<evidence type="ECO:0000313" key="9">
    <source>
        <dbReference type="Proteomes" id="UP000053447"/>
    </source>
</evidence>
<dbReference type="GeneID" id="28939023"/>
<comment type="function">
    <text evidence="5">GTPase-activating protein for the ADP ribosylation factor family.</text>
</comment>
<dbReference type="PANTHER" id="PTHR23180:SF160">
    <property type="entry name" value="ADP-RIBOSYLATION FACTOR GTPASE-ACTIVATING PROTEIN EFFECTOR PROTEIN 1"/>
    <property type="match status" value="1"/>
</dbReference>
<dbReference type="FunFam" id="2.30.29.30:FF:000252">
    <property type="entry name" value="ARF GTPase activator (Csx2)"/>
    <property type="match status" value="1"/>
</dbReference>
<dbReference type="PROSITE" id="PS50115">
    <property type="entry name" value="ARFGAP"/>
    <property type="match status" value="1"/>
</dbReference>
<protein>
    <recommendedName>
        <fullName evidence="5">ADP-ribosylation factor GTPase-activating protein</fullName>
    </recommendedName>
</protein>
<dbReference type="InterPro" id="IPR001164">
    <property type="entry name" value="ArfGAP_dom"/>
</dbReference>
<dbReference type="Pfam" id="PF01412">
    <property type="entry name" value="ArfGap"/>
    <property type="match status" value="1"/>
</dbReference>
<evidence type="ECO:0000256" key="1">
    <source>
        <dbReference type="ARBA" id="ARBA00022723"/>
    </source>
</evidence>
<evidence type="ECO:0000259" key="7">
    <source>
        <dbReference type="PROSITE" id="PS50115"/>
    </source>
</evidence>
<dbReference type="STRING" id="1408657.A0A0W4ZVM5"/>
<dbReference type="InterPro" id="IPR027267">
    <property type="entry name" value="AH/BAR_dom_sf"/>
</dbReference>
<keyword evidence="5" id="KW-0343">GTPase activation</keyword>
<dbReference type="SMART" id="SM00105">
    <property type="entry name" value="ArfGap"/>
    <property type="match status" value="1"/>
</dbReference>
<dbReference type="CDD" id="cd08204">
    <property type="entry name" value="ArfGap"/>
    <property type="match status" value="1"/>
</dbReference>
<evidence type="ECO:0000256" key="2">
    <source>
        <dbReference type="ARBA" id="ARBA00022771"/>
    </source>
</evidence>
<dbReference type="InterPro" id="IPR045258">
    <property type="entry name" value="ACAP1/2/3-like"/>
</dbReference>
<dbReference type="SUPFAM" id="SSF50729">
    <property type="entry name" value="PH domain-like"/>
    <property type="match status" value="1"/>
</dbReference>
<comment type="caution">
    <text evidence="8">The sequence shown here is derived from an EMBL/GenBank/DDBJ whole genome shotgun (WGS) entry which is preliminary data.</text>
</comment>
<dbReference type="InterPro" id="IPR038508">
    <property type="entry name" value="ArfGAP_dom_sf"/>
</dbReference>
<keyword evidence="9" id="KW-1185">Reference proteome</keyword>
<keyword evidence="2 4" id="KW-0863">Zinc-finger</keyword>
<reference evidence="9" key="1">
    <citation type="journal article" date="2016" name="Nat. Commun.">
        <title>Genome analysis of three Pneumocystis species reveals adaptation mechanisms to life exclusively in mammalian hosts.</title>
        <authorList>
            <person name="Ma L."/>
            <person name="Chen Z."/>
            <person name="Huang D.W."/>
            <person name="Kutty G."/>
            <person name="Ishihara M."/>
            <person name="Wang H."/>
            <person name="Abouelleil A."/>
            <person name="Bishop L."/>
            <person name="Davey E."/>
            <person name="Deng R."/>
            <person name="Deng X."/>
            <person name="Fan L."/>
            <person name="Fantoni G."/>
            <person name="Fitzgerald M."/>
            <person name="Gogineni E."/>
            <person name="Goldberg J.M."/>
            <person name="Handley G."/>
            <person name="Hu X."/>
            <person name="Huber C."/>
            <person name="Jiao X."/>
            <person name="Jones K."/>
            <person name="Levin J.Z."/>
            <person name="Liu Y."/>
            <person name="Macdonald P."/>
            <person name="Melnikov A."/>
            <person name="Raley C."/>
            <person name="Sassi M."/>
            <person name="Sherman B.T."/>
            <person name="Song X."/>
            <person name="Sykes S."/>
            <person name="Tran B."/>
            <person name="Walsh L."/>
            <person name="Xia Y."/>
            <person name="Yang J."/>
            <person name="Young S."/>
            <person name="Zeng Q."/>
            <person name="Zheng X."/>
            <person name="Stephens R."/>
            <person name="Nusbaum C."/>
            <person name="Birren B.W."/>
            <person name="Azadi P."/>
            <person name="Lempicki R.A."/>
            <person name="Cuomo C.A."/>
            <person name="Kovacs J.A."/>
        </authorList>
    </citation>
    <scope>NUCLEOTIDE SEQUENCE [LARGE SCALE GENOMIC DNA]</scope>
    <source>
        <strain evidence="9">RU7</strain>
    </source>
</reference>
<dbReference type="SUPFAM" id="SSF103657">
    <property type="entry name" value="BAR/IMD domain-like"/>
    <property type="match status" value="1"/>
</dbReference>
<evidence type="ECO:0000256" key="5">
    <source>
        <dbReference type="RuleBase" id="RU369028"/>
    </source>
</evidence>
<organism evidence="8 9">
    <name type="scientific">Pneumocystis jirovecii (strain RU7)</name>
    <name type="common">Human pneumocystis pneumonia agent</name>
    <dbReference type="NCBI Taxonomy" id="1408657"/>
    <lineage>
        <taxon>Eukaryota</taxon>
        <taxon>Fungi</taxon>
        <taxon>Dikarya</taxon>
        <taxon>Ascomycota</taxon>
        <taxon>Taphrinomycotina</taxon>
        <taxon>Pneumocystomycetes</taxon>
        <taxon>Pneumocystaceae</taxon>
        <taxon>Pneumocystis</taxon>
    </lineage>
</organism>
<dbReference type="Gene3D" id="1.10.220.150">
    <property type="entry name" value="Arf GTPase activating protein"/>
    <property type="match status" value="1"/>
</dbReference>
<evidence type="ECO:0000259" key="6">
    <source>
        <dbReference type="PROSITE" id="PS50003"/>
    </source>
</evidence>
<dbReference type="Gene3D" id="1.20.1270.60">
    <property type="entry name" value="Arfaptin homology (AH) domain/BAR domain"/>
    <property type="match status" value="1"/>
</dbReference>
<feature type="domain" description="Arf-GAP" evidence="7">
    <location>
        <begin position="755"/>
        <end position="888"/>
    </location>
</feature>
<dbReference type="SUPFAM" id="SSF57863">
    <property type="entry name" value="ArfGap/RecO-like zinc finger"/>
    <property type="match status" value="1"/>
</dbReference>
<dbReference type="AlphaFoldDB" id="A0A0W4ZVM5"/>
<evidence type="ECO:0000313" key="8">
    <source>
        <dbReference type="EMBL" id="KTW32412.1"/>
    </source>
</evidence>
<dbReference type="RefSeq" id="XP_018231104.1">
    <property type="nucleotide sequence ID" value="XM_018372768.1"/>
</dbReference>
<dbReference type="GO" id="GO:0005096">
    <property type="term" value="F:GTPase activator activity"/>
    <property type="evidence" value="ECO:0007669"/>
    <property type="project" value="UniProtKB-KW"/>
</dbReference>
<sequence>MGSASSKIQDKPVIYLENDNCEFFFNSIIITDLDDQFPICIKPNTCPATSFNVSCESNRLIEFVFDPEASSYELSPFLLKLYLNQEINVVFNITFKLHTFEKKSSFIGLAFIYGTNASELDNILASESENLMNFHDCKNVLFMTDLLSDDLLEKKFEWSWKWTPPSAKDQHRDGWRNTCYFVKCEKDNNFSVLTKFSFWVEGCEKRFQNNTNFYFNQKSPSLSSHIETSVQNNTNDQKESLSSGKGNISFNSLLDNMNSVVNFNHFDDAFKNEPNDGPLFRAIITALEKKTSVFGYRIKKVIKRAIELYDSQIAKNEANRRFMSALRKAAESNPTALKPVLILYLETANQQLQSFEYNNAIQLQSLIIKPLRRIYETDIKVAEGKKKSFEDDSHDYYQFVSRYLSRKKCSSKDKKNHEADIKYSVKRRNFELKRFDYYSYMQDVSGGKKEQEILHLFTLYVENHFATLYKAIKVILDLKPGLDNLTQGVQEANKNIMHLCTEREERRQALEKSKIFVQESNYLFSSVAQKENSKDLKTQKSCLALYDYKSQNDDFYSNLNKLPSMENIQISNLSNPDNGDISEGIKDSTKNNIDNTFQRRKEGLLWALSRPGSHIDLKVTQKLNWHKYWIVLAGGKLCEYQNWKQAIDLHNNPIDLRMASVRKVCAFDRRFCFEVITPKIRRVYQATSEEDVFSWINSISRAIESLLEGTSSASNLCLIKEDIQRSDSKLLEKEPDKNVSDLNNEDYKNIEGNAYKLLNIIHDADPTHNVVCADCGTFSKAEWCSINIPAILCIECSGVHRSFGSHISKVRSLMLDTASFTDSLIDFICQTGNKMTNSIYEATYDSQKNIKNITKPLPNSSREEKQKYIYAKYIDKVFIIYDPNPTKSLFLGISNKHIKSVMQALASGADPNAVDPETQDSALLLSLFSSLQNSRPNLNNYDCSQKIMFPIAEYLLQNGAKLPESPLSISQEEKLSFCAKLYLQNKYAKSYSNDENNIEDSSNVGSSNTLLSVTKNSSNNLSFFFYERKNSGKLHKKLNSSGKLSKLL</sequence>
<dbReference type="Pfam" id="PF16746">
    <property type="entry name" value="BAR_3"/>
    <property type="match status" value="1"/>
</dbReference>
<keyword evidence="3 5" id="KW-0862">Zinc</keyword>
<dbReference type="GO" id="GO:0008270">
    <property type="term" value="F:zinc ion binding"/>
    <property type="evidence" value="ECO:0007669"/>
    <property type="project" value="UniProtKB-KW"/>
</dbReference>
<dbReference type="VEuPathDB" id="FungiDB:T551_00502"/>
<dbReference type="OrthoDB" id="10266696at2759"/>
<feature type="domain" description="PH" evidence="6">
    <location>
        <begin position="598"/>
        <end position="704"/>
    </location>
</feature>
<dbReference type="PANTHER" id="PTHR23180">
    <property type="entry name" value="CENTAURIN/ARF"/>
    <property type="match status" value="1"/>
</dbReference>
<comment type="subcellular location">
    <subcellularLocation>
        <location evidence="5">Cytoplasm</location>
    </subcellularLocation>
</comment>
<dbReference type="InterPro" id="IPR004148">
    <property type="entry name" value="BAR_dom"/>
</dbReference>
<dbReference type="GO" id="GO:0005737">
    <property type="term" value="C:cytoplasm"/>
    <property type="evidence" value="ECO:0007669"/>
    <property type="project" value="UniProtKB-SubCell"/>
</dbReference>
<dbReference type="SMART" id="SM00233">
    <property type="entry name" value="PH"/>
    <property type="match status" value="1"/>
</dbReference>
<dbReference type="InterPro" id="IPR037278">
    <property type="entry name" value="ARFGAP/RecO"/>
</dbReference>
<gene>
    <name evidence="8" type="ORF">T551_00502</name>
</gene>
<dbReference type="EMBL" id="LFWA01000002">
    <property type="protein sequence ID" value="KTW32412.1"/>
    <property type="molecule type" value="Genomic_DNA"/>
</dbReference>
<name>A0A0W4ZVM5_PNEJ7</name>
<keyword evidence="1 5" id="KW-0479">Metal-binding</keyword>
<keyword evidence="5" id="KW-0040">ANK repeat</keyword>
<keyword evidence="5" id="KW-0677">Repeat</keyword>
<accession>A0A0W4ZVM5</accession>
<evidence type="ECO:0000256" key="4">
    <source>
        <dbReference type="PROSITE-ProRule" id="PRU00288"/>
    </source>
</evidence>
<dbReference type="Proteomes" id="UP000053447">
    <property type="component" value="Unassembled WGS sequence"/>
</dbReference>
<dbReference type="InterPro" id="IPR001849">
    <property type="entry name" value="PH_domain"/>
</dbReference>
<dbReference type="Gene3D" id="2.30.29.30">
    <property type="entry name" value="Pleckstrin-homology domain (PH domain)/Phosphotyrosine-binding domain (PTB)"/>
    <property type="match status" value="1"/>
</dbReference>
<dbReference type="eggNOG" id="KOG0521">
    <property type="taxonomic scope" value="Eukaryota"/>
</dbReference>
<dbReference type="InterPro" id="IPR011993">
    <property type="entry name" value="PH-like_dom_sf"/>
</dbReference>
<keyword evidence="5" id="KW-0963">Cytoplasm</keyword>